<dbReference type="InterPro" id="IPR025997">
    <property type="entry name" value="SBP_2_dom"/>
</dbReference>
<feature type="signal peptide" evidence="4">
    <location>
        <begin position="1"/>
        <end position="25"/>
    </location>
</feature>
<evidence type="ECO:0000256" key="4">
    <source>
        <dbReference type="SAM" id="SignalP"/>
    </source>
</evidence>
<dbReference type="Gene3D" id="3.40.50.2300">
    <property type="match status" value="2"/>
</dbReference>
<dbReference type="PANTHER" id="PTHR46847">
    <property type="entry name" value="D-ALLOSE-BINDING PERIPLASMIC PROTEIN-RELATED"/>
    <property type="match status" value="1"/>
</dbReference>
<comment type="subcellular location">
    <subcellularLocation>
        <location evidence="1">Cell envelope</location>
    </subcellularLocation>
</comment>
<dbReference type="CDD" id="cd06324">
    <property type="entry name" value="PBP1_ABC_sugar_binding-like"/>
    <property type="match status" value="1"/>
</dbReference>
<dbReference type="GO" id="GO:0030313">
    <property type="term" value="C:cell envelope"/>
    <property type="evidence" value="ECO:0007669"/>
    <property type="project" value="UniProtKB-SubCell"/>
</dbReference>
<dbReference type="Pfam" id="PF13407">
    <property type="entry name" value="Peripla_BP_4"/>
    <property type="match status" value="1"/>
</dbReference>
<comment type="caution">
    <text evidence="6">The sequence shown here is derived from an EMBL/GenBank/DDBJ whole genome shotgun (WGS) entry which is preliminary data.</text>
</comment>
<sequence length="372" mass="42203">MIVLFSRVLLCCSLLLVLALPAALAQQPVRITLLSPGAADDPFWSELEGAMQVAARQFEFDFKIERLSHKEHNRFSVLSRYQEIIEGPNKPDYFISFFQRGIEQNSLEMFEKNRVHFISINTGLPSDYAEQFGKPGERYQYWLSHVSPDDYLAGKQLMHSLVQQASQKTPDKDVLTALAFGGPTHSQVGRQRLLGMRAALAEINSEGEKVALLQRVFSDWRGEELVQKAQALFKRHSYPDVLWVPSDGTAIDLLAIMPEQAKRHTTVGSFDWSDLGIAKIQQGQLYASIGGHFLDGVWALVIAFDHANRGELAMSETVFNTKMNIITMDNLLDYQQWLANKDWLKADYRRFTKTHNSFVRANGYDFNLVPGD</sequence>
<evidence type="ECO:0000256" key="2">
    <source>
        <dbReference type="ARBA" id="ARBA00007639"/>
    </source>
</evidence>
<proteinExistence type="inferred from homology"/>
<evidence type="ECO:0000256" key="1">
    <source>
        <dbReference type="ARBA" id="ARBA00004196"/>
    </source>
</evidence>
<name>A0A8J2U2B0_9GAMM</name>
<dbReference type="SUPFAM" id="SSF53822">
    <property type="entry name" value="Periplasmic binding protein-like I"/>
    <property type="match status" value="1"/>
</dbReference>
<evidence type="ECO:0000259" key="5">
    <source>
        <dbReference type="Pfam" id="PF13407"/>
    </source>
</evidence>
<reference evidence="7" key="1">
    <citation type="journal article" date="2019" name="Int. J. Syst. Evol. Microbiol.">
        <title>The Global Catalogue of Microorganisms (GCM) 10K type strain sequencing project: providing services to taxonomists for standard genome sequencing and annotation.</title>
        <authorList>
            <consortium name="The Broad Institute Genomics Platform"/>
            <consortium name="The Broad Institute Genome Sequencing Center for Infectious Disease"/>
            <person name="Wu L."/>
            <person name="Ma J."/>
        </authorList>
    </citation>
    <scope>NUCLEOTIDE SEQUENCE [LARGE SCALE GENOMIC DNA]</scope>
    <source>
        <strain evidence="7">CGMCC 1.10130</strain>
    </source>
</reference>
<evidence type="ECO:0000313" key="6">
    <source>
        <dbReference type="EMBL" id="GGA65700.1"/>
    </source>
</evidence>
<evidence type="ECO:0000313" key="7">
    <source>
        <dbReference type="Proteomes" id="UP000619743"/>
    </source>
</evidence>
<dbReference type="EMBL" id="BMDX01000002">
    <property type="protein sequence ID" value="GGA65700.1"/>
    <property type="molecule type" value="Genomic_DNA"/>
</dbReference>
<dbReference type="InterPro" id="IPR028082">
    <property type="entry name" value="Peripla_BP_I"/>
</dbReference>
<feature type="chain" id="PRO_5035176720" description="Periplasmic binding protein domain-containing protein" evidence="4">
    <location>
        <begin position="26"/>
        <end position="372"/>
    </location>
</feature>
<keyword evidence="7" id="KW-1185">Reference proteome</keyword>
<dbReference type="GO" id="GO:0030246">
    <property type="term" value="F:carbohydrate binding"/>
    <property type="evidence" value="ECO:0007669"/>
    <property type="project" value="UniProtKB-ARBA"/>
</dbReference>
<dbReference type="GO" id="GO:0055085">
    <property type="term" value="P:transmembrane transport"/>
    <property type="evidence" value="ECO:0007669"/>
    <property type="project" value="UniProtKB-ARBA"/>
</dbReference>
<dbReference type="PANTHER" id="PTHR46847:SF2">
    <property type="entry name" value="ABC TRANSPORTER SUGAR-BINDING PROTEIN"/>
    <property type="match status" value="1"/>
</dbReference>
<feature type="domain" description="Periplasmic binding protein" evidence="5">
    <location>
        <begin position="143"/>
        <end position="290"/>
    </location>
</feature>
<protein>
    <recommendedName>
        <fullName evidence="5">Periplasmic binding protein domain-containing protein</fullName>
    </recommendedName>
</protein>
<accession>A0A8J2U2B0</accession>
<comment type="similarity">
    <text evidence="2">Belongs to the bacterial solute-binding protein 2 family.</text>
</comment>
<dbReference type="Proteomes" id="UP000619743">
    <property type="component" value="Unassembled WGS sequence"/>
</dbReference>
<evidence type="ECO:0000256" key="3">
    <source>
        <dbReference type="ARBA" id="ARBA00022729"/>
    </source>
</evidence>
<keyword evidence="3 4" id="KW-0732">Signal</keyword>
<dbReference type="AlphaFoldDB" id="A0A8J2U2B0"/>
<gene>
    <name evidence="6" type="ORF">GCM10011369_03970</name>
</gene>
<organism evidence="6 7">
    <name type="scientific">Neiella marina</name>
    <dbReference type="NCBI Taxonomy" id="508461"/>
    <lineage>
        <taxon>Bacteria</taxon>
        <taxon>Pseudomonadati</taxon>
        <taxon>Pseudomonadota</taxon>
        <taxon>Gammaproteobacteria</taxon>
        <taxon>Alteromonadales</taxon>
        <taxon>Echinimonadaceae</taxon>
        <taxon>Neiella</taxon>
    </lineage>
</organism>